<evidence type="ECO:0000313" key="3">
    <source>
        <dbReference type="Proteomes" id="UP000523795"/>
    </source>
</evidence>
<protein>
    <recommendedName>
        <fullName evidence="4">Alpha/beta hydrolase</fullName>
    </recommendedName>
</protein>
<keyword evidence="3" id="KW-1185">Reference proteome</keyword>
<feature type="non-terminal residue" evidence="2">
    <location>
        <position position="1"/>
    </location>
</feature>
<dbReference type="InterPro" id="IPR029058">
    <property type="entry name" value="AB_hydrolase_fold"/>
</dbReference>
<reference evidence="2 3" key="1">
    <citation type="submission" date="2020-04" db="EMBL/GenBank/DDBJ databases">
        <authorList>
            <person name="Liu S."/>
        </authorList>
    </citation>
    <scope>NUCLEOTIDE SEQUENCE [LARGE SCALE GENOMIC DNA]</scope>
    <source>
        <strain evidence="2 3">CGMCC 1.15091</strain>
    </source>
</reference>
<accession>A0ABX1JUN9</accession>
<dbReference type="Gene3D" id="3.40.50.1820">
    <property type="entry name" value="alpha/beta hydrolase"/>
    <property type="match status" value="1"/>
</dbReference>
<evidence type="ECO:0000256" key="1">
    <source>
        <dbReference type="SAM" id="MobiDB-lite"/>
    </source>
</evidence>
<organism evidence="2 3">
    <name type="scientific">Arthrobacter deserti</name>
    <dbReference type="NCBI Taxonomy" id="1742687"/>
    <lineage>
        <taxon>Bacteria</taxon>
        <taxon>Bacillati</taxon>
        <taxon>Actinomycetota</taxon>
        <taxon>Actinomycetes</taxon>
        <taxon>Micrococcales</taxon>
        <taxon>Micrococcaceae</taxon>
        <taxon>Arthrobacter</taxon>
    </lineage>
</organism>
<sequence length="213" mass="22418">GRIAAYAAALPLAVGSGVRAGFEQTVGGRFSWNDGVDYRQELLASGRYEEVKAAYRAAGADLDADLATLAAAPRLSADKDAVAVVERIGTFTGELDVPVLSLHTTGDPAGPAADDAAYASVVRAAGDNAELRQTFVKAAGHCTFTDAEQAAATQVLINRVREDRWDPANPVRLNRQAAALEEASAVVLGTSRLTGPEPAQPARPWDVRQWGTY</sequence>
<name>A0ABX1JUN9_9MICC</name>
<comment type="caution">
    <text evidence="2">The sequence shown here is derived from an EMBL/GenBank/DDBJ whole genome shotgun (WGS) entry which is preliminary data.</text>
</comment>
<gene>
    <name evidence="2" type="ORF">HER39_18080</name>
</gene>
<evidence type="ECO:0000313" key="2">
    <source>
        <dbReference type="EMBL" id="NKX52446.1"/>
    </source>
</evidence>
<dbReference type="SUPFAM" id="SSF53474">
    <property type="entry name" value="alpha/beta-Hydrolases"/>
    <property type="match status" value="1"/>
</dbReference>
<proteinExistence type="predicted"/>
<evidence type="ECO:0008006" key="4">
    <source>
        <dbReference type="Google" id="ProtNLM"/>
    </source>
</evidence>
<dbReference type="Proteomes" id="UP000523795">
    <property type="component" value="Unassembled WGS sequence"/>
</dbReference>
<dbReference type="EMBL" id="JAAZSR010000538">
    <property type="protein sequence ID" value="NKX52446.1"/>
    <property type="molecule type" value="Genomic_DNA"/>
</dbReference>
<feature type="region of interest" description="Disordered" evidence="1">
    <location>
        <begin position="191"/>
        <end position="213"/>
    </location>
</feature>